<evidence type="ECO:0000256" key="1">
    <source>
        <dbReference type="SAM" id="MobiDB-lite"/>
    </source>
</evidence>
<name>A0A8K0NXA5_LADFU</name>
<organism evidence="2 3">
    <name type="scientific">Ladona fulva</name>
    <name type="common">Scarce chaser dragonfly</name>
    <name type="synonym">Libellula fulva</name>
    <dbReference type="NCBI Taxonomy" id="123851"/>
    <lineage>
        <taxon>Eukaryota</taxon>
        <taxon>Metazoa</taxon>
        <taxon>Ecdysozoa</taxon>
        <taxon>Arthropoda</taxon>
        <taxon>Hexapoda</taxon>
        <taxon>Insecta</taxon>
        <taxon>Pterygota</taxon>
        <taxon>Palaeoptera</taxon>
        <taxon>Odonata</taxon>
        <taxon>Epiprocta</taxon>
        <taxon>Anisoptera</taxon>
        <taxon>Libelluloidea</taxon>
        <taxon>Libellulidae</taxon>
        <taxon>Ladona</taxon>
    </lineage>
</organism>
<evidence type="ECO:0000313" key="2">
    <source>
        <dbReference type="EMBL" id="KAG8223189.1"/>
    </source>
</evidence>
<feature type="non-terminal residue" evidence="2">
    <location>
        <position position="1"/>
    </location>
</feature>
<sequence>PQIRKDRGKGRGFPPAVVFPTIRTRFDFIPQPISIREGRPSKRVLGGSTTNNWNQRRIFSHRATSRSSSQVMRFHPKLRPKPKPGALAWGPSCLEDEVSKHPAMSILLVRTVVAVALLSVFCDANRLYFPATNELFEALMGGGNYNYPVADEPANGMNGGGPAVEQQQQQLESTPTIKEPSKCVWAILGCCNPGSERVNIACFEEKGCHGNFFDRSPCRRESAANAHRIMMRYQAMKDAMKREEMASMVQEGPEPTPYSPFAPVGPLPSREEAGIPY</sequence>
<feature type="compositionally biased region" description="Pro residues" evidence="1">
    <location>
        <begin position="254"/>
        <end position="266"/>
    </location>
</feature>
<reference evidence="2" key="1">
    <citation type="submission" date="2013-04" db="EMBL/GenBank/DDBJ databases">
        <authorList>
            <person name="Qu J."/>
            <person name="Murali S.C."/>
            <person name="Bandaranaike D."/>
            <person name="Bellair M."/>
            <person name="Blankenburg K."/>
            <person name="Chao H."/>
            <person name="Dinh H."/>
            <person name="Doddapaneni H."/>
            <person name="Downs B."/>
            <person name="Dugan-Rocha S."/>
            <person name="Elkadiri S."/>
            <person name="Gnanaolivu R.D."/>
            <person name="Hernandez B."/>
            <person name="Javaid M."/>
            <person name="Jayaseelan J.C."/>
            <person name="Lee S."/>
            <person name="Li M."/>
            <person name="Ming W."/>
            <person name="Munidasa M."/>
            <person name="Muniz J."/>
            <person name="Nguyen L."/>
            <person name="Ongeri F."/>
            <person name="Osuji N."/>
            <person name="Pu L.-L."/>
            <person name="Puazo M."/>
            <person name="Qu C."/>
            <person name="Quiroz J."/>
            <person name="Raj R."/>
            <person name="Weissenberger G."/>
            <person name="Xin Y."/>
            <person name="Zou X."/>
            <person name="Han Y."/>
            <person name="Richards S."/>
            <person name="Worley K."/>
            <person name="Muzny D."/>
            <person name="Gibbs R."/>
        </authorList>
    </citation>
    <scope>NUCLEOTIDE SEQUENCE</scope>
    <source>
        <strain evidence="2">Sampled in the wild</strain>
    </source>
</reference>
<comment type="caution">
    <text evidence="2">The sequence shown here is derived from an EMBL/GenBank/DDBJ whole genome shotgun (WGS) entry which is preliminary data.</text>
</comment>
<protein>
    <submittedName>
        <fullName evidence="2">Uncharacterized protein</fullName>
    </submittedName>
</protein>
<evidence type="ECO:0000313" key="3">
    <source>
        <dbReference type="Proteomes" id="UP000792457"/>
    </source>
</evidence>
<dbReference type="AlphaFoldDB" id="A0A8K0NXA5"/>
<dbReference type="OrthoDB" id="6350087at2759"/>
<gene>
    <name evidence="2" type="ORF">J437_LFUL000355</name>
</gene>
<dbReference type="Proteomes" id="UP000792457">
    <property type="component" value="Unassembled WGS sequence"/>
</dbReference>
<keyword evidence="3" id="KW-1185">Reference proteome</keyword>
<dbReference type="EMBL" id="KZ308154">
    <property type="protein sequence ID" value="KAG8223189.1"/>
    <property type="molecule type" value="Genomic_DNA"/>
</dbReference>
<accession>A0A8K0NXA5</accession>
<proteinExistence type="predicted"/>
<feature type="region of interest" description="Disordered" evidence="1">
    <location>
        <begin position="244"/>
        <end position="277"/>
    </location>
</feature>
<reference evidence="2" key="2">
    <citation type="submission" date="2017-10" db="EMBL/GenBank/DDBJ databases">
        <title>Ladona fulva Genome sequencing and assembly.</title>
        <authorList>
            <person name="Murali S."/>
            <person name="Richards S."/>
            <person name="Bandaranaike D."/>
            <person name="Bellair M."/>
            <person name="Blankenburg K."/>
            <person name="Chao H."/>
            <person name="Dinh H."/>
            <person name="Doddapaneni H."/>
            <person name="Dugan-Rocha S."/>
            <person name="Elkadiri S."/>
            <person name="Gnanaolivu R."/>
            <person name="Hernandez B."/>
            <person name="Skinner E."/>
            <person name="Javaid M."/>
            <person name="Lee S."/>
            <person name="Li M."/>
            <person name="Ming W."/>
            <person name="Munidasa M."/>
            <person name="Muniz J."/>
            <person name="Nguyen L."/>
            <person name="Hughes D."/>
            <person name="Osuji N."/>
            <person name="Pu L.-L."/>
            <person name="Puazo M."/>
            <person name="Qu C."/>
            <person name="Quiroz J."/>
            <person name="Raj R."/>
            <person name="Weissenberger G."/>
            <person name="Xin Y."/>
            <person name="Zou X."/>
            <person name="Han Y."/>
            <person name="Worley K."/>
            <person name="Muzny D."/>
            <person name="Gibbs R."/>
        </authorList>
    </citation>
    <scope>NUCLEOTIDE SEQUENCE</scope>
    <source>
        <strain evidence="2">Sampled in the wild</strain>
    </source>
</reference>